<dbReference type="Proteomes" id="UP000578077">
    <property type="component" value="Unassembled WGS sequence"/>
</dbReference>
<proteinExistence type="predicted"/>
<dbReference type="InterPro" id="IPR050832">
    <property type="entry name" value="Bact_Acetyltransf"/>
</dbReference>
<dbReference type="GO" id="GO:0016747">
    <property type="term" value="F:acyltransferase activity, transferring groups other than amino-acyl groups"/>
    <property type="evidence" value="ECO:0007669"/>
    <property type="project" value="InterPro"/>
</dbReference>
<evidence type="ECO:0000259" key="3">
    <source>
        <dbReference type="PROSITE" id="PS51186"/>
    </source>
</evidence>
<dbReference type="Gene3D" id="3.40.630.30">
    <property type="match status" value="1"/>
</dbReference>
<protein>
    <submittedName>
        <fullName evidence="4">GNAT superfamily N-acetyltransferase</fullName>
    </submittedName>
</protein>
<feature type="domain" description="N-acetyltransferase" evidence="3">
    <location>
        <begin position="8"/>
        <end position="149"/>
    </location>
</feature>
<comment type="caution">
    <text evidence="4">The sequence shown here is derived from an EMBL/GenBank/DDBJ whole genome shotgun (WGS) entry which is preliminary data.</text>
</comment>
<evidence type="ECO:0000256" key="2">
    <source>
        <dbReference type="ARBA" id="ARBA00023315"/>
    </source>
</evidence>
<dbReference type="SUPFAM" id="SSF55729">
    <property type="entry name" value="Acyl-CoA N-acyltransferases (Nat)"/>
    <property type="match status" value="1"/>
</dbReference>
<sequence>MPADAAAVPIRVMREEDVGAAAAVSLAAGGMFAEAGLVLPPDDPRETLGQARWVLLADGPVRGLAAVGVLDGAAHLEELAVHPEHGRRGVGGALLEAACDRAGAEGFAVLTLTTFRDVAWNAPWYARRGFRPFAPTGWGPQLRGQWRREEEAGIAVAPRIAMVRRLDGECPTAASRGCGTDASPPGGAGRC</sequence>
<evidence type="ECO:0000313" key="5">
    <source>
        <dbReference type="Proteomes" id="UP000578077"/>
    </source>
</evidence>
<keyword evidence="5" id="KW-1185">Reference proteome</keyword>
<dbReference type="Pfam" id="PF13508">
    <property type="entry name" value="Acetyltransf_7"/>
    <property type="match status" value="1"/>
</dbReference>
<reference evidence="4 5" key="1">
    <citation type="submission" date="2020-08" db="EMBL/GenBank/DDBJ databases">
        <title>Sequencing the genomes of 1000 actinobacteria strains.</title>
        <authorList>
            <person name="Klenk H.-P."/>
        </authorList>
    </citation>
    <scope>NUCLEOTIDE SEQUENCE [LARGE SCALE GENOMIC DNA]</scope>
    <source>
        <strain evidence="4 5">DSM 44593</strain>
    </source>
</reference>
<dbReference type="PANTHER" id="PTHR43877">
    <property type="entry name" value="AMINOALKYLPHOSPHONATE N-ACETYLTRANSFERASE-RELATED-RELATED"/>
    <property type="match status" value="1"/>
</dbReference>
<dbReference type="PROSITE" id="PS51186">
    <property type="entry name" value="GNAT"/>
    <property type="match status" value="1"/>
</dbReference>
<keyword evidence="1 4" id="KW-0808">Transferase</keyword>
<dbReference type="AlphaFoldDB" id="A0A841E440"/>
<dbReference type="InterPro" id="IPR016181">
    <property type="entry name" value="Acyl_CoA_acyltransferase"/>
</dbReference>
<evidence type="ECO:0000256" key="1">
    <source>
        <dbReference type="ARBA" id="ARBA00022679"/>
    </source>
</evidence>
<organism evidence="4 5">
    <name type="scientific">Streptomonospora salina</name>
    <dbReference type="NCBI Taxonomy" id="104205"/>
    <lineage>
        <taxon>Bacteria</taxon>
        <taxon>Bacillati</taxon>
        <taxon>Actinomycetota</taxon>
        <taxon>Actinomycetes</taxon>
        <taxon>Streptosporangiales</taxon>
        <taxon>Nocardiopsidaceae</taxon>
        <taxon>Streptomonospora</taxon>
    </lineage>
</organism>
<evidence type="ECO:0000313" key="4">
    <source>
        <dbReference type="EMBL" id="MBB5997204.1"/>
    </source>
</evidence>
<keyword evidence="2" id="KW-0012">Acyltransferase</keyword>
<dbReference type="EMBL" id="JACHLY010000001">
    <property type="protein sequence ID" value="MBB5997204.1"/>
    <property type="molecule type" value="Genomic_DNA"/>
</dbReference>
<name>A0A841E440_9ACTN</name>
<dbReference type="InterPro" id="IPR000182">
    <property type="entry name" value="GNAT_dom"/>
</dbReference>
<dbReference type="CDD" id="cd04301">
    <property type="entry name" value="NAT_SF"/>
    <property type="match status" value="1"/>
</dbReference>
<dbReference type="RefSeq" id="WP_312862359.1">
    <property type="nucleotide sequence ID" value="NZ_BAABKT010000003.1"/>
</dbReference>
<accession>A0A841E440</accession>
<gene>
    <name evidence="4" type="ORF">HNR25_000955</name>
</gene>